<reference evidence="4" key="1">
    <citation type="journal article" date="2021" name="Elife">
        <title>Highly contiguous assemblies of 101 drosophilid genomes.</title>
        <authorList>
            <person name="Kim B.Y."/>
            <person name="Wang J.R."/>
            <person name="Miller D.E."/>
            <person name="Barmina O."/>
            <person name="Delaney E."/>
            <person name="Thompson A."/>
            <person name="Comeault A.A."/>
            <person name="Peede D."/>
            <person name="D'Agostino E.R."/>
            <person name="Pelaez J."/>
            <person name="Aguilar J.M."/>
            <person name="Haji D."/>
            <person name="Matsunaga T."/>
            <person name="Armstrong E.E."/>
            <person name="Zych M."/>
            <person name="Ogawa Y."/>
            <person name="Stamenkovic-Radak M."/>
            <person name="Jelic M."/>
            <person name="Veselinovic M.S."/>
            <person name="Tanaskovic M."/>
            <person name="Eric P."/>
            <person name="Gao J.J."/>
            <person name="Katoh T.K."/>
            <person name="Toda M.J."/>
            <person name="Watabe H."/>
            <person name="Watada M."/>
            <person name="Davis J.S."/>
            <person name="Moyle L.C."/>
            <person name="Manoli G."/>
            <person name="Bertolini E."/>
            <person name="Kostal V."/>
            <person name="Hawley R.S."/>
            <person name="Takahashi A."/>
            <person name="Jones C.D."/>
            <person name="Price D.K."/>
            <person name="Whiteman N."/>
            <person name="Kopp A."/>
            <person name="Matute D.R."/>
            <person name="Petrov D.A."/>
        </authorList>
    </citation>
    <scope>NUCLEOTIDE SEQUENCE [LARGE SCALE GENOMIC DNA]</scope>
</reference>
<feature type="region of interest" description="Disordered" evidence="1">
    <location>
        <begin position="260"/>
        <end position="292"/>
    </location>
</feature>
<keyword evidence="2" id="KW-0732">Signal</keyword>
<organism evidence="3 4">
    <name type="scientific">Drosophila rhopaloa</name>
    <name type="common">Fruit fly</name>
    <dbReference type="NCBI Taxonomy" id="1041015"/>
    <lineage>
        <taxon>Eukaryota</taxon>
        <taxon>Metazoa</taxon>
        <taxon>Ecdysozoa</taxon>
        <taxon>Arthropoda</taxon>
        <taxon>Hexapoda</taxon>
        <taxon>Insecta</taxon>
        <taxon>Pterygota</taxon>
        <taxon>Neoptera</taxon>
        <taxon>Endopterygota</taxon>
        <taxon>Diptera</taxon>
        <taxon>Brachycera</taxon>
        <taxon>Muscomorpha</taxon>
        <taxon>Ephydroidea</taxon>
        <taxon>Drosophilidae</taxon>
        <taxon>Drosophila</taxon>
        <taxon>Sophophora</taxon>
    </lineage>
</organism>
<proteinExistence type="predicted"/>
<sequence length="333" mass="36340">MQPPQKSHTCLLLLVVLLGAIPSRTAPRQATTYVWPLAAWKDLAGGFDFPQQDQDQDQGVPSEIPEPRTLYVNLEAPPEDRQQEELQQVLLLTSGLTPAQLVQRREGVANEGRFLNRGTTVFVFTSPASGGVNNTNTNNIVTNATAVPAATTTTTGTRTSEFIRAPIGYPMQYFRKRQDDGPPSALSYPELFGWDEASLYGGELGHYGGFGVPGLNGIPGIPGVPLVPITIGNEVRYVPMQLRMYRHLAAGGPVPAIREQGDRLEEQEEEEQAPELEVGGHGPDVGHQLGGGGATGYGILGQRLRPRPVVRRRPLQSLAQNIQNIRRVQYLRK</sequence>
<name>A0ABM5JEA9_DRORH</name>
<accession>A0ABM5JEA9</accession>
<protein>
    <submittedName>
        <fullName evidence="3">Uncharacterized protein</fullName>
    </submittedName>
</protein>
<evidence type="ECO:0000313" key="3">
    <source>
        <dbReference type="EnsemblMetazoa" id="XP_044317158.1"/>
    </source>
</evidence>
<evidence type="ECO:0000256" key="1">
    <source>
        <dbReference type="SAM" id="MobiDB-lite"/>
    </source>
</evidence>
<feature type="chain" id="PRO_5045153598" evidence="2">
    <location>
        <begin position="26"/>
        <end position="333"/>
    </location>
</feature>
<feature type="signal peptide" evidence="2">
    <location>
        <begin position="1"/>
        <end position="25"/>
    </location>
</feature>
<evidence type="ECO:0000256" key="2">
    <source>
        <dbReference type="SAM" id="SignalP"/>
    </source>
</evidence>
<dbReference type="Proteomes" id="UP001652680">
    <property type="component" value="Unassembled WGS sequence"/>
</dbReference>
<dbReference type="GeneID" id="108046074"/>
<dbReference type="RefSeq" id="XP_044317158.1">
    <property type="nucleotide sequence ID" value="XM_044461223.1"/>
</dbReference>
<keyword evidence="4" id="KW-1185">Reference proteome</keyword>
<evidence type="ECO:0000313" key="4">
    <source>
        <dbReference type="Proteomes" id="UP001652680"/>
    </source>
</evidence>
<feature type="compositionally biased region" description="Gly residues" evidence="1">
    <location>
        <begin position="279"/>
        <end position="292"/>
    </location>
</feature>
<dbReference type="EnsemblMetazoa" id="XM_044461223.1">
    <property type="protein sequence ID" value="XP_044317158.1"/>
    <property type="gene ID" value="LOC108046074"/>
</dbReference>
<reference evidence="3" key="2">
    <citation type="submission" date="2025-05" db="UniProtKB">
        <authorList>
            <consortium name="EnsemblMetazoa"/>
        </authorList>
    </citation>
    <scope>IDENTIFICATION</scope>
</reference>
<feature type="compositionally biased region" description="Acidic residues" evidence="1">
    <location>
        <begin position="265"/>
        <end position="274"/>
    </location>
</feature>